<evidence type="ECO:0000259" key="2">
    <source>
        <dbReference type="Pfam" id="PF24564"/>
    </source>
</evidence>
<dbReference type="PANTHER" id="PTHR36681">
    <property type="entry name" value="NUCLEAR GTPASE, GERMINAL CENTER-ASSOCIATED, TANDEM DUPLICATE 3"/>
    <property type="match status" value="1"/>
</dbReference>
<name>A0A3M7GV65_HORWE</name>
<evidence type="ECO:0000313" key="3">
    <source>
        <dbReference type="EMBL" id="RMZ04933.1"/>
    </source>
</evidence>
<comment type="caution">
    <text evidence="3">The sequence shown here is derived from an EMBL/GenBank/DDBJ whole genome shotgun (WGS) entry which is preliminary data.</text>
</comment>
<dbReference type="InterPro" id="IPR027417">
    <property type="entry name" value="P-loop_NTPase"/>
</dbReference>
<dbReference type="SUPFAM" id="SSF52540">
    <property type="entry name" value="P-loop containing nucleoside triphosphate hydrolases"/>
    <property type="match status" value="1"/>
</dbReference>
<dbReference type="Gene3D" id="3.40.50.300">
    <property type="entry name" value="P-loop containing nucleotide triphosphate hydrolases"/>
    <property type="match status" value="1"/>
</dbReference>
<feature type="region of interest" description="Disordered" evidence="1">
    <location>
        <begin position="98"/>
        <end position="134"/>
    </location>
</feature>
<gene>
    <name evidence="3" type="ORF">D0862_05139</name>
</gene>
<proteinExistence type="predicted"/>
<dbReference type="AlphaFoldDB" id="A0A3M7GV65"/>
<dbReference type="EMBL" id="QWIQ01000132">
    <property type="protein sequence ID" value="RMZ04933.1"/>
    <property type="molecule type" value="Genomic_DNA"/>
</dbReference>
<feature type="compositionally biased region" description="Basic and acidic residues" evidence="1">
    <location>
        <begin position="116"/>
        <end position="134"/>
    </location>
</feature>
<dbReference type="VEuPathDB" id="FungiDB:BTJ68_12228"/>
<dbReference type="InterPro" id="IPR056024">
    <property type="entry name" value="DUF7605"/>
</dbReference>
<dbReference type="Proteomes" id="UP000281468">
    <property type="component" value="Unassembled WGS sequence"/>
</dbReference>
<evidence type="ECO:0000256" key="1">
    <source>
        <dbReference type="SAM" id="MobiDB-lite"/>
    </source>
</evidence>
<organism evidence="3 4">
    <name type="scientific">Hortaea werneckii</name>
    <name type="common">Black yeast</name>
    <name type="synonym">Cladosporium werneckii</name>
    <dbReference type="NCBI Taxonomy" id="91943"/>
    <lineage>
        <taxon>Eukaryota</taxon>
        <taxon>Fungi</taxon>
        <taxon>Dikarya</taxon>
        <taxon>Ascomycota</taxon>
        <taxon>Pezizomycotina</taxon>
        <taxon>Dothideomycetes</taxon>
        <taxon>Dothideomycetidae</taxon>
        <taxon>Mycosphaerellales</taxon>
        <taxon>Teratosphaeriaceae</taxon>
        <taxon>Hortaea</taxon>
    </lineage>
</organism>
<reference evidence="3 4" key="1">
    <citation type="journal article" date="2018" name="BMC Genomics">
        <title>Genomic evidence for intraspecific hybridization in a clonal and extremely halotolerant yeast.</title>
        <authorList>
            <person name="Gostincar C."/>
            <person name="Stajich J.E."/>
            <person name="Zupancic J."/>
            <person name="Zalar P."/>
            <person name="Gunde-Cimerman N."/>
        </authorList>
    </citation>
    <scope>NUCLEOTIDE SEQUENCE [LARGE SCALE GENOMIC DNA]</scope>
    <source>
        <strain evidence="3 4">EXF-171</strain>
    </source>
</reference>
<dbReference type="PANTHER" id="PTHR36681:SF3">
    <property type="entry name" value="NUCLEAR GTPASE, GERMINAL CENTER-ASSOCIATED, TANDEM DUPLICATE 3"/>
    <property type="match status" value="1"/>
</dbReference>
<evidence type="ECO:0000313" key="4">
    <source>
        <dbReference type="Proteomes" id="UP000281468"/>
    </source>
</evidence>
<feature type="domain" description="DUF7605" evidence="2">
    <location>
        <begin position="725"/>
        <end position="889"/>
    </location>
</feature>
<accession>A0A3M7GV65</accession>
<sequence>MHLHHHTPPSSYTSIIIHLDHHTHPSSYTSIVIHLHHHNPQPLSASIKDRDMSKYDLGHSMLGKRKLQQPYRPESSGSEGLFVTPAPQDDVFAAEYTPSVRGDNSPQGPDQATDGSADHAEASVPERDDDGHAHDFRYSDWQEQLPSHPAFSPKVERLDQEALIEVLRLRDILQKQALDSKVLLNMIESATSALQQSAGPKMVVGLLGGTGTGKSSTINSLTSIPGLAVAVAAGESCTKVPMLFTHELPSQSSAFAAEICYSSPDTCRKLLKEQLKSYFRYTYEYDEEWDDGQQKEYENACQTAFKIFRSLFCDKPYFESPRAGKEFLEIAYDRNDDTALNAMVKWCRTLLAAMVTEEGAVLRFDAENVDDLNENLSPHITEHHDFEVPALCHLIDKVTIGARDSRILQYVTLADLPGQSDVDQVRAAIAQAFLQQCDAVLVFEPMARCVDHPSAERNIAINAERFGNNMALVVTRSDDNVDDALAQSMRKKGQSIGDYHLIGARIKQLDSQILQIKREIEKRRAVKRQKTTGSAFAGLTLEELRLQRSELIEERQQQKNSQFGILVDARNTYTTRLLQHNKQRFMPPDVCLKVHCISNTHYIAHLLDNEPDGTLLDVNATGIPALRAWLLEIVAPSVLLEIEDRIGKCCAFVHGVAMWAQSTPQKRKAGILDVARAPGLSWIRIGKNTLRSVEATTDMSLLSRLQTKLGTIIEAALGYHQMLLSTWHPMTLRAFFLKDGSHSTKRQALPTCWNEKFIEFQTKEVLNPNWGKMKESVHEQLEVMVNDIIDELHHLPKELDKMEFVAAAAQMENVMGIITQYSGHIRRAHAYRLRAYDKQLSNFKQNATFDMPLAYFTEAMRPMYEEGSNMRGTGCVKRMMHHMANHLSGKGHRADPFTTMHDSLRSDLSRASNRAVRKLQSDVAEMLRQLVKRFDAALAVEHEALPERIARKNVMPALSIALVKIEHIDKTLKEIKKASNV</sequence>
<feature type="compositionally biased region" description="Polar residues" evidence="1">
    <location>
        <begin position="102"/>
        <end position="114"/>
    </location>
</feature>
<feature type="region of interest" description="Disordered" evidence="1">
    <location>
        <begin position="61"/>
        <end position="84"/>
    </location>
</feature>
<dbReference type="Pfam" id="PF24564">
    <property type="entry name" value="DUF7605"/>
    <property type="match status" value="1"/>
</dbReference>
<protein>
    <recommendedName>
        <fullName evidence="2">DUF7605 domain-containing protein</fullName>
    </recommendedName>
</protein>